<evidence type="ECO:0000256" key="1">
    <source>
        <dbReference type="ARBA" id="ARBA00004163"/>
    </source>
</evidence>
<dbReference type="GO" id="GO:0015031">
    <property type="term" value="P:protein transport"/>
    <property type="evidence" value="ECO:0007669"/>
    <property type="project" value="UniProtKB-KW"/>
</dbReference>
<accession>A0A1J1J6C0</accession>
<dbReference type="GO" id="GO:0005789">
    <property type="term" value="C:endoplasmic reticulum membrane"/>
    <property type="evidence" value="ECO:0007669"/>
    <property type="project" value="UniProtKB-SubCell"/>
</dbReference>
<dbReference type="PANTHER" id="PTHR13050">
    <property type="entry name" value="USE1-LIKE PROTEIN"/>
    <property type="match status" value="1"/>
</dbReference>
<dbReference type="Proteomes" id="UP000183832">
    <property type="component" value="Unassembled WGS sequence"/>
</dbReference>
<dbReference type="GO" id="GO:0006890">
    <property type="term" value="P:retrograde vesicle-mediated transport, Golgi to endoplasmic reticulum"/>
    <property type="evidence" value="ECO:0007669"/>
    <property type="project" value="TreeGrafter"/>
</dbReference>
<sequence>MGSHNKIENNLRSLLRLCEEIIEDEEQKWRLSRYIKKMDIMLQELSDYETVDRTNITNYQKRIKEMKTAVNYIEPPQNALKLKERSNNLEDDGILKEIKQLNSAKYTKELRKELFDTSDSSKLLRGAANDSSENMEEYYTKIQDKLSDDMLTMTRNLKEQTLTARKIIKKDTEVVTKSTRLAHQNTGSLEKESKKLSEHNKNACKCWVWIMIALVIAIFVSMVMFMKIMKKRK</sequence>
<feature type="transmembrane region" description="Helical" evidence="12">
    <location>
        <begin position="207"/>
        <end position="226"/>
    </location>
</feature>
<reference evidence="13 14" key="1">
    <citation type="submission" date="2015-04" db="EMBL/GenBank/DDBJ databases">
        <authorList>
            <person name="Syromyatnikov M.Y."/>
            <person name="Popov V.N."/>
        </authorList>
    </citation>
    <scope>NUCLEOTIDE SEQUENCE [LARGE SCALE GENOMIC DNA]</scope>
</reference>
<evidence type="ECO:0000256" key="6">
    <source>
        <dbReference type="ARBA" id="ARBA00022824"/>
    </source>
</evidence>
<keyword evidence="7" id="KW-0931">ER-Golgi transport</keyword>
<evidence type="ECO:0000256" key="12">
    <source>
        <dbReference type="SAM" id="Phobius"/>
    </source>
</evidence>
<comment type="similarity">
    <text evidence="2">Belongs to the USE1 family.</text>
</comment>
<evidence type="ECO:0000256" key="4">
    <source>
        <dbReference type="ARBA" id="ARBA00022448"/>
    </source>
</evidence>
<keyword evidence="14" id="KW-1185">Reference proteome</keyword>
<dbReference type="STRING" id="568069.A0A1J1J6C0"/>
<dbReference type="CDD" id="cd15860">
    <property type="entry name" value="SNARE_USE1"/>
    <property type="match status" value="1"/>
</dbReference>
<evidence type="ECO:0000256" key="9">
    <source>
        <dbReference type="ARBA" id="ARBA00022989"/>
    </source>
</evidence>
<dbReference type="OrthoDB" id="6353017at2759"/>
<evidence type="ECO:0000256" key="5">
    <source>
        <dbReference type="ARBA" id="ARBA00022692"/>
    </source>
</evidence>
<evidence type="ECO:0000256" key="11">
    <source>
        <dbReference type="ARBA" id="ARBA00032711"/>
    </source>
</evidence>
<evidence type="ECO:0000256" key="8">
    <source>
        <dbReference type="ARBA" id="ARBA00022927"/>
    </source>
</evidence>
<comment type="subcellular location">
    <subcellularLocation>
        <location evidence="1">Endoplasmic reticulum membrane</location>
        <topology evidence="1">Single-pass type IV membrane protein</topology>
    </subcellularLocation>
</comment>
<keyword evidence="6" id="KW-0256">Endoplasmic reticulum</keyword>
<dbReference type="AlphaFoldDB" id="A0A1J1J6C0"/>
<gene>
    <name evidence="13" type="ORF">CLUMA_CG020303</name>
</gene>
<keyword evidence="10 12" id="KW-0472">Membrane</keyword>
<keyword evidence="4" id="KW-0813">Transport</keyword>
<dbReference type="GO" id="GO:0005484">
    <property type="term" value="F:SNAP receptor activity"/>
    <property type="evidence" value="ECO:0007669"/>
    <property type="project" value="TreeGrafter"/>
</dbReference>
<keyword evidence="5 12" id="KW-0812">Transmembrane</keyword>
<keyword evidence="9 12" id="KW-1133">Transmembrane helix</keyword>
<protein>
    <recommendedName>
        <fullName evidence="3">Vesicle transport protein USE1</fullName>
    </recommendedName>
    <alternativeName>
        <fullName evidence="11">USE1-like protein</fullName>
    </alternativeName>
</protein>
<organism evidence="13 14">
    <name type="scientific">Clunio marinus</name>
    <dbReference type="NCBI Taxonomy" id="568069"/>
    <lineage>
        <taxon>Eukaryota</taxon>
        <taxon>Metazoa</taxon>
        <taxon>Ecdysozoa</taxon>
        <taxon>Arthropoda</taxon>
        <taxon>Hexapoda</taxon>
        <taxon>Insecta</taxon>
        <taxon>Pterygota</taxon>
        <taxon>Neoptera</taxon>
        <taxon>Endopterygota</taxon>
        <taxon>Diptera</taxon>
        <taxon>Nematocera</taxon>
        <taxon>Chironomoidea</taxon>
        <taxon>Chironomidae</taxon>
        <taxon>Clunio</taxon>
    </lineage>
</organism>
<evidence type="ECO:0000313" key="14">
    <source>
        <dbReference type="Proteomes" id="UP000183832"/>
    </source>
</evidence>
<evidence type="ECO:0000256" key="3">
    <source>
        <dbReference type="ARBA" id="ARBA00015843"/>
    </source>
</evidence>
<evidence type="ECO:0000256" key="2">
    <source>
        <dbReference type="ARBA" id="ARBA00007891"/>
    </source>
</evidence>
<keyword evidence="8" id="KW-0653">Protein transport</keyword>
<dbReference type="EMBL" id="CVRI01000070">
    <property type="protein sequence ID" value="CRL07324.1"/>
    <property type="molecule type" value="Genomic_DNA"/>
</dbReference>
<evidence type="ECO:0000256" key="7">
    <source>
        <dbReference type="ARBA" id="ARBA00022892"/>
    </source>
</evidence>
<dbReference type="InterPro" id="IPR019150">
    <property type="entry name" value="Vesicle_transport_protein_Use1"/>
</dbReference>
<dbReference type="Pfam" id="PF09753">
    <property type="entry name" value="Use1"/>
    <property type="match status" value="1"/>
</dbReference>
<dbReference type="PANTHER" id="PTHR13050:SF7">
    <property type="entry name" value="VESICLE TRANSPORT PROTEIN USE1"/>
    <property type="match status" value="1"/>
</dbReference>
<dbReference type="GO" id="GO:0031201">
    <property type="term" value="C:SNARE complex"/>
    <property type="evidence" value="ECO:0007669"/>
    <property type="project" value="TreeGrafter"/>
</dbReference>
<evidence type="ECO:0000256" key="10">
    <source>
        <dbReference type="ARBA" id="ARBA00023136"/>
    </source>
</evidence>
<evidence type="ECO:0000313" key="13">
    <source>
        <dbReference type="EMBL" id="CRL07324.1"/>
    </source>
</evidence>
<proteinExistence type="inferred from homology"/>
<name>A0A1J1J6C0_9DIPT</name>